<comment type="caution">
    <text evidence="1">The sequence shown here is derived from an EMBL/GenBank/DDBJ whole genome shotgun (WGS) entry which is preliminary data.</text>
</comment>
<dbReference type="EMBL" id="AZMM01009240">
    <property type="protein sequence ID" value="ETJ36500.1"/>
    <property type="molecule type" value="Genomic_DNA"/>
</dbReference>
<feature type="non-terminal residue" evidence="1">
    <location>
        <position position="1"/>
    </location>
</feature>
<accession>W1Y499</accession>
<gene>
    <name evidence="1" type="ORF">Q604_UNBC09240G0001</name>
</gene>
<feature type="non-terminal residue" evidence="1">
    <location>
        <position position="112"/>
    </location>
</feature>
<organism evidence="1">
    <name type="scientific">human gut metagenome</name>
    <dbReference type="NCBI Taxonomy" id="408170"/>
    <lineage>
        <taxon>unclassified sequences</taxon>
        <taxon>metagenomes</taxon>
        <taxon>organismal metagenomes</taxon>
    </lineage>
</organism>
<protein>
    <submittedName>
        <fullName evidence="1">Uncharacterized protein</fullName>
    </submittedName>
</protein>
<dbReference type="AlphaFoldDB" id="W1Y499"/>
<evidence type="ECO:0000313" key="1">
    <source>
        <dbReference type="EMBL" id="ETJ36500.1"/>
    </source>
</evidence>
<reference evidence="1" key="1">
    <citation type="submission" date="2013-12" db="EMBL/GenBank/DDBJ databases">
        <title>A Varibaculum cambriense genome reconstructed from a premature infant gut community with otherwise low bacterial novelty that shifts toward anaerobic metabolism during the third week of life.</title>
        <authorList>
            <person name="Brown C.T."/>
            <person name="Sharon I."/>
            <person name="Thomas B.C."/>
            <person name="Castelle C.J."/>
            <person name="Morowitz M.J."/>
            <person name="Banfield J.F."/>
        </authorList>
    </citation>
    <scope>NUCLEOTIDE SEQUENCE</scope>
</reference>
<proteinExistence type="predicted"/>
<sequence>STNSRCQSGYKLSVYGKIPLAAIFTSGYIPANDSKSMDVTIDFNEADMAVIPLLTTSVKEATGPLKGTVHITGTIDQPEAYGTVSVRNGTMKLASVENQITAIDGDLIFSGQ</sequence>
<name>W1Y499_9ZZZZ</name>